<name>A0ABV0K597_9CYAN</name>
<dbReference type="InterPro" id="IPR002059">
    <property type="entry name" value="CSP_DNA-bd"/>
</dbReference>
<evidence type="ECO:0000256" key="3">
    <source>
        <dbReference type="SAM" id="MobiDB-lite"/>
    </source>
</evidence>
<dbReference type="Proteomes" id="UP001482513">
    <property type="component" value="Unassembled WGS sequence"/>
</dbReference>
<keyword evidence="4" id="KW-0812">Transmembrane</keyword>
<gene>
    <name evidence="6" type="ORF">NC992_13490</name>
</gene>
<dbReference type="PANTHER" id="PTHR12962">
    <property type="entry name" value="CALCIUM-REGULATED HEAT STABLE PROTEIN CRHSP-24-RELATED"/>
    <property type="match status" value="1"/>
</dbReference>
<feature type="region of interest" description="Disordered" evidence="3">
    <location>
        <begin position="151"/>
        <end position="209"/>
    </location>
</feature>
<dbReference type="InterPro" id="IPR019844">
    <property type="entry name" value="CSD_CS"/>
</dbReference>
<keyword evidence="4" id="KW-0472">Membrane</keyword>
<evidence type="ECO:0000256" key="1">
    <source>
        <dbReference type="ARBA" id="ARBA00022553"/>
    </source>
</evidence>
<comment type="subcellular location">
    <subcellularLocation>
        <location evidence="2">Cytoplasm</location>
    </subcellularLocation>
</comment>
<feature type="domain" description="CSD" evidence="5">
    <location>
        <begin position="5"/>
        <end position="70"/>
    </location>
</feature>
<keyword evidence="1" id="KW-0597">Phosphoprotein</keyword>
<feature type="compositionally biased region" description="Low complexity" evidence="3">
    <location>
        <begin position="200"/>
        <end position="209"/>
    </location>
</feature>
<dbReference type="PROSITE" id="PS00352">
    <property type="entry name" value="CSD_1"/>
    <property type="match status" value="1"/>
</dbReference>
<evidence type="ECO:0000313" key="6">
    <source>
        <dbReference type="EMBL" id="MEP0947892.1"/>
    </source>
</evidence>
<dbReference type="Gene3D" id="2.40.50.140">
    <property type="entry name" value="Nucleic acid-binding proteins"/>
    <property type="match status" value="1"/>
</dbReference>
<sequence>MAPVPDRGQLKTWKDDRGFGFIKPDDGSKDVFLHISALPADCRRPQIGDTILYEKVTQADGKVRAAKASIQGVVLSPPQTTTPISTTPRPQTAKSIPTTPRPRTARRQSIQDIWLEAVVGVLGLTTVALFALPFVHRTFLSPVASILPLPTEPPSTTTPPSPVAQPSTKPSPSSTTQLSTKPSPSHTASPSTTTPPAPAAQPSTTAPLSPIDAVAEPACTVKGNISISSGNRLYHVPGMEDYEGTEIHLDKGERWFCTEAEAIAAGWRRAPR</sequence>
<comment type="caution">
    <text evidence="6">The sequence shown here is derived from an EMBL/GenBank/DDBJ whole genome shotgun (WGS) entry which is preliminary data.</text>
</comment>
<dbReference type="CDD" id="cd04458">
    <property type="entry name" value="CSP_CDS"/>
    <property type="match status" value="1"/>
</dbReference>
<dbReference type="InterPro" id="IPR052069">
    <property type="entry name" value="Ca-reg_mRNA-binding_domain"/>
</dbReference>
<keyword evidence="4" id="KW-1133">Transmembrane helix</keyword>
<evidence type="ECO:0000256" key="2">
    <source>
        <dbReference type="RuleBase" id="RU000408"/>
    </source>
</evidence>
<dbReference type="InterPro" id="IPR012340">
    <property type="entry name" value="NA-bd_OB-fold"/>
</dbReference>
<evidence type="ECO:0000256" key="4">
    <source>
        <dbReference type="SAM" id="Phobius"/>
    </source>
</evidence>
<dbReference type="PROSITE" id="PS51857">
    <property type="entry name" value="CSD_2"/>
    <property type="match status" value="1"/>
</dbReference>
<dbReference type="InterPro" id="IPR011129">
    <property type="entry name" value="CSD"/>
</dbReference>
<dbReference type="SMART" id="SM00357">
    <property type="entry name" value="CSP"/>
    <property type="match status" value="1"/>
</dbReference>
<protein>
    <submittedName>
        <fullName evidence="6">Cold shock domain-containing protein</fullName>
    </submittedName>
</protein>
<dbReference type="Pfam" id="PF00313">
    <property type="entry name" value="CSD"/>
    <property type="match status" value="1"/>
</dbReference>
<evidence type="ECO:0000313" key="7">
    <source>
        <dbReference type="Proteomes" id="UP001482513"/>
    </source>
</evidence>
<feature type="transmembrane region" description="Helical" evidence="4">
    <location>
        <begin position="113"/>
        <end position="135"/>
    </location>
</feature>
<dbReference type="PANTHER" id="PTHR12962:SF1">
    <property type="entry name" value="COLD SHOCK DOMAIN-CONTAINING PROTEIN CG9705"/>
    <property type="match status" value="1"/>
</dbReference>
<evidence type="ECO:0000259" key="5">
    <source>
        <dbReference type="PROSITE" id="PS51857"/>
    </source>
</evidence>
<proteinExistence type="predicted"/>
<keyword evidence="7" id="KW-1185">Reference proteome</keyword>
<feature type="compositionally biased region" description="Low complexity" evidence="3">
    <location>
        <begin position="76"/>
        <end position="102"/>
    </location>
</feature>
<organism evidence="6 7">
    <name type="scientific">Leptolyngbya subtilissima DQ-A4</name>
    <dbReference type="NCBI Taxonomy" id="2933933"/>
    <lineage>
        <taxon>Bacteria</taxon>
        <taxon>Bacillati</taxon>
        <taxon>Cyanobacteriota</taxon>
        <taxon>Cyanophyceae</taxon>
        <taxon>Leptolyngbyales</taxon>
        <taxon>Leptolyngbyaceae</taxon>
        <taxon>Leptolyngbya group</taxon>
        <taxon>Leptolyngbya</taxon>
    </lineage>
</organism>
<feature type="region of interest" description="Disordered" evidence="3">
    <location>
        <begin position="76"/>
        <end position="105"/>
    </location>
</feature>
<accession>A0ABV0K597</accession>
<dbReference type="RefSeq" id="WP_199325775.1">
    <property type="nucleotide sequence ID" value="NZ_JAMPKX010000005.1"/>
</dbReference>
<feature type="compositionally biased region" description="Pro residues" evidence="3">
    <location>
        <begin position="151"/>
        <end position="163"/>
    </location>
</feature>
<feature type="compositionally biased region" description="Low complexity" evidence="3">
    <location>
        <begin position="164"/>
        <end position="192"/>
    </location>
</feature>
<dbReference type="EMBL" id="JAMPKX010000005">
    <property type="protein sequence ID" value="MEP0947892.1"/>
    <property type="molecule type" value="Genomic_DNA"/>
</dbReference>
<dbReference type="SUPFAM" id="SSF50249">
    <property type="entry name" value="Nucleic acid-binding proteins"/>
    <property type="match status" value="1"/>
</dbReference>
<reference evidence="6 7" key="1">
    <citation type="submission" date="2022-04" db="EMBL/GenBank/DDBJ databases">
        <title>Positive selection, recombination, and allopatry shape intraspecific diversity of widespread and dominant cyanobacteria.</title>
        <authorList>
            <person name="Wei J."/>
            <person name="Shu W."/>
            <person name="Hu C."/>
        </authorList>
    </citation>
    <scope>NUCLEOTIDE SEQUENCE [LARGE SCALE GENOMIC DNA]</scope>
    <source>
        <strain evidence="6 7">DQ-A4</strain>
    </source>
</reference>